<protein>
    <submittedName>
        <fullName evidence="3">Lipocalin family protein</fullName>
    </submittedName>
</protein>
<feature type="chain" id="PRO_5044656244" evidence="1">
    <location>
        <begin position="27"/>
        <end position="158"/>
    </location>
</feature>
<organism evidence="3 4">
    <name type="scientific">Marnyiella aurantia</name>
    <dbReference type="NCBI Taxonomy" id="2758037"/>
    <lineage>
        <taxon>Bacteria</taxon>
        <taxon>Pseudomonadati</taxon>
        <taxon>Bacteroidota</taxon>
        <taxon>Flavobacteriia</taxon>
        <taxon>Flavobacteriales</taxon>
        <taxon>Weeksellaceae</taxon>
        <taxon>Marnyiella</taxon>
    </lineage>
</organism>
<accession>A0A7D7LTD2</accession>
<keyword evidence="1" id="KW-0732">Signal</keyword>
<reference evidence="5" key="2">
    <citation type="submission" date="2020-07" db="EMBL/GenBank/DDBJ databases">
        <title>Flavobacterium sp. xlx-214.</title>
        <authorList>
            <person name="Yang C."/>
        </authorList>
    </citation>
    <scope>NUCLEOTIDE SEQUENCE [LARGE SCALE GENOMIC DNA]</scope>
    <source>
        <strain evidence="5">CX-624</strain>
    </source>
</reference>
<evidence type="ECO:0000313" key="4">
    <source>
        <dbReference type="Proteomes" id="UP000515349"/>
    </source>
</evidence>
<dbReference type="PROSITE" id="PS51257">
    <property type="entry name" value="PROKAR_LIPOPROTEIN"/>
    <property type="match status" value="1"/>
</dbReference>
<dbReference type="KEGG" id="cbau:H1R16_05065"/>
<keyword evidence="5" id="KW-1185">Reference proteome</keyword>
<evidence type="ECO:0000256" key="1">
    <source>
        <dbReference type="SAM" id="SignalP"/>
    </source>
</evidence>
<dbReference type="Proteomes" id="UP000515349">
    <property type="component" value="Chromosome"/>
</dbReference>
<name>A0A7D7LTD2_9FLAO</name>
<dbReference type="EMBL" id="CP059472">
    <property type="protein sequence ID" value="QMS99378.1"/>
    <property type="molecule type" value="Genomic_DNA"/>
</dbReference>
<gene>
    <name evidence="3" type="ORF">H1R16_05065</name>
    <name evidence="2" type="ORF">H2507_10655</name>
</gene>
<dbReference type="AlphaFoldDB" id="A0A7D7LTD2"/>
<proteinExistence type="predicted"/>
<evidence type="ECO:0000313" key="2">
    <source>
        <dbReference type="EMBL" id="MBA5247628.1"/>
    </source>
</evidence>
<feature type="signal peptide" evidence="1">
    <location>
        <begin position="1"/>
        <end position="26"/>
    </location>
</feature>
<evidence type="ECO:0000313" key="5">
    <source>
        <dbReference type="Proteomes" id="UP000539710"/>
    </source>
</evidence>
<evidence type="ECO:0000313" key="3">
    <source>
        <dbReference type="EMBL" id="QMS99378.1"/>
    </source>
</evidence>
<dbReference type="Proteomes" id="UP000539710">
    <property type="component" value="Unassembled WGS sequence"/>
</dbReference>
<dbReference type="EMBL" id="JACEUX010000003">
    <property type="protein sequence ID" value="MBA5247628.1"/>
    <property type="molecule type" value="Genomic_DNA"/>
</dbReference>
<sequence length="158" mass="17364">MKNLLLTGIVAASLAVSCSTAKTAQADRAEFLKMKGTWQITSVDYDKSYMIKPFDEGADAQCFVGSQWILVPNNYTGSYTLNGGGACPVKTQPIKFEVLTGNTFQFKKIFDGTKAKENETGYALTLLNQTADQFSVQQSVPFEGQTVNVVYNFQRTSK</sequence>
<reference evidence="2" key="3">
    <citation type="submission" date="2020-07" db="EMBL/GenBank/DDBJ databases">
        <authorList>
            <person name="Yang C."/>
        </authorList>
    </citation>
    <scope>NUCLEOTIDE SEQUENCE</scope>
    <source>
        <strain evidence="2">Cx-624</strain>
    </source>
</reference>
<reference evidence="3 4" key="1">
    <citation type="submission" date="2020-07" db="EMBL/GenBank/DDBJ databases">
        <title>Chryseobacterium sp.cx-624.</title>
        <authorList>
            <person name="Yang C."/>
        </authorList>
    </citation>
    <scope>NUCLEOTIDE SEQUENCE [LARGE SCALE GENOMIC DNA]</scope>
    <source>
        <strain evidence="3">Cx-624</strain>
        <strain evidence="4">cx-624</strain>
    </source>
</reference>
<dbReference type="RefSeq" id="WP_181887721.1">
    <property type="nucleotide sequence ID" value="NZ_CP059472.1"/>
</dbReference>